<feature type="region of interest" description="Disordered" evidence="1">
    <location>
        <begin position="1"/>
        <end position="30"/>
    </location>
</feature>
<evidence type="ECO:0000256" key="1">
    <source>
        <dbReference type="SAM" id="MobiDB-lite"/>
    </source>
</evidence>
<reference evidence="4" key="1">
    <citation type="journal article" date="2012" name="Nature">
        <title>A physical, genetic and functional sequence assembly of the barley genome.</title>
        <authorList>
            <consortium name="The International Barley Genome Sequencing Consortium"/>
            <person name="Mayer K.F."/>
            <person name="Waugh R."/>
            <person name="Brown J.W."/>
            <person name="Schulman A."/>
            <person name="Langridge P."/>
            <person name="Platzer M."/>
            <person name="Fincher G.B."/>
            <person name="Muehlbauer G.J."/>
            <person name="Sato K."/>
            <person name="Close T.J."/>
            <person name="Wise R.P."/>
            <person name="Stein N."/>
        </authorList>
    </citation>
    <scope>NUCLEOTIDE SEQUENCE [LARGE SCALE GENOMIC DNA]</scope>
    <source>
        <strain evidence="4">cv. Morex</strain>
    </source>
</reference>
<dbReference type="InterPro" id="IPR011676">
    <property type="entry name" value="DUF1618"/>
</dbReference>
<evidence type="ECO:0000313" key="3">
    <source>
        <dbReference type="EnsemblPlants" id="HORVU.MOREX.r3.3HG0250520.1"/>
    </source>
</evidence>
<dbReference type="PANTHER" id="PTHR33086:SF100">
    <property type="entry name" value="DUF1618 DOMAIN-CONTAINING PROTEIN"/>
    <property type="match status" value="1"/>
</dbReference>
<keyword evidence="4" id="KW-1185">Reference proteome</keyword>
<proteinExistence type="predicted"/>
<organism evidence="3 4">
    <name type="scientific">Hordeum vulgare subsp. vulgare</name>
    <name type="common">Domesticated barley</name>
    <dbReference type="NCBI Taxonomy" id="112509"/>
    <lineage>
        <taxon>Eukaryota</taxon>
        <taxon>Viridiplantae</taxon>
        <taxon>Streptophyta</taxon>
        <taxon>Embryophyta</taxon>
        <taxon>Tracheophyta</taxon>
        <taxon>Spermatophyta</taxon>
        <taxon>Magnoliopsida</taxon>
        <taxon>Liliopsida</taxon>
        <taxon>Poales</taxon>
        <taxon>Poaceae</taxon>
        <taxon>BOP clade</taxon>
        <taxon>Pooideae</taxon>
        <taxon>Triticodae</taxon>
        <taxon>Triticeae</taxon>
        <taxon>Hordeinae</taxon>
        <taxon>Hordeum</taxon>
    </lineage>
</organism>
<protein>
    <recommendedName>
        <fullName evidence="2">DUF1618 domain-containing protein</fullName>
    </recommendedName>
</protein>
<gene>
    <name evidence="3" type="primary">LOC123439706</name>
</gene>
<evidence type="ECO:0000259" key="2">
    <source>
        <dbReference type="Pfam" id="PF07762"/>
    </source>
</evidence>
<sequence>MSSSQTLTATGGRDHRRSPPPRTGPGHAFGAGMASASPSWVILGRVAKVSAADADLPLGADLSLALPAPPRVALLTIPPRIFPGRTTSDNFPSVVAVDRSGLILLHASQGPAAGPAVIDLPDRKEVCWRPFVAGYFVLDSKSASAFPVPNSEHIMNPGRLGLIASPEGGGRFMLAELQPIAGSEQADLLCFSSQSGEWVRKSVPYPLPSRPLTPNGVVSHSGRLWWVDLSWGLLTCNPFADAPVLSFVPLPPRKALKYREDCAVLDKYRRVAVSRGKLRFVDLYKNRNSFGSAQISVWTLADPDSTEWTLEYEATFSEIYDDASFKATRLTRQLPVLALIHPRDPDVVYFFLDRHLFGVDVPDREVVQCELYELVEELSSEHIATRFVHAWRLPPALRSAADDVVEKQNAGGNREILDATPVLTCRTEVEVGGGNTSESKRRRLE</sequence>
<reference evidence="3" key="3">
    <citation type="submission" date="2022-01" db="UniProtKB">
        <authorList>
            <consortium name="EnsemblPlants"/>
        </authorList>
    </citation>
    <scope>IDENTIFICATION</scope>
    <source>
        <strain evidence="3">subsp. vulgare</strain>
    </source>
</reference>
<evidence type="ECO:0000313" key="4">
    <source>
        <dbReference type="Proteomes" id="UP000011116"/>
    </source>
</evidence>
<dbReference type="PANTHER" id="PTHR33086">
    <property type="entry name" value="OS05G0468200 PROTEIN-RELATED"/>
    <property type="match status" value="1"/>
</dbReference>
<dbReference type="Gramene" id="HORVU.MOREX.r3.3HG0250520.1">
    <property type="protein sequence ID" value="HORVU.MOREX.r3.3HG0250520.1"/>
    <property type="gene ID" value="HORVU.MOREX.r3.3HG0250520"/>
</dbReference>
<reference evidence="3" key="2">
    <citation type="submission" date="2020-10" db="EMBL/GenBank/DDBJ databases">
        <authorList>
            <person name="Scholz U."/>
            <person name="Mascher M."/>
            <person name="Fiebig A."/>
        </authorList>
    </citation>
    <scope>NUCLEOTIDE SEQUENCE [LARGE SCALE GENOMIC DNA]</scope>
    <source>
        <strain evidence="3">cv. Morex</strain>
    </source>
</reference>
<feature type="domain" description="DUF1618" evidence="2">
    <location>
        <begin position="226"/>
        <end position="349"/>
    </location>
</feature>
<accession>A0A8I6XXD6</accession>
<name>A0A8I6XXD6_HORVV</name>
<dbReference type="Proteomes" id="UP000011116">
    <property type="component" value="Chromosome 3H"/>
</dbReference>
<dbReference type="Pfam" id="PF07762">
    <property type="entry name" value="DUF1618"/>
    <property type="match status" value="1"/>
</dbReference>
<dbReference type="EnsemblPlants" id="HORVU.MOREX.r3.3HG0250520.1">
    <property type="protein sequence ID" value="HORVU.MOREX.r3.3HG0250520.1"/>
    <property type="gene ID" value="HORVU.MOREX.r3.3HG0250520"/>
</dbReference>
<dbReference type="AlphaFoldDB" id="A0A8I6XXD6"/>